<dbReference type="Gene3D" id="3.40.190.10">
    <property type="entry name" value="Periplasmic binding protein-like II"/>
    <property type="match status" value="1"/>
</dbReference>
<evidence type="ECO:0000313" key="1">
    <source>
        <dbReference type="EMBL" id="OIQ65271.1"/>
    </source>
</evidence>
<sequence>MAERTKLYEQAQVIFKQQAPWFTIAHAIQIKPVRKEVIDFKLSPFGRHTFYGVDMAK</sequence>
<accession>A0A1J5PBU9</accession>
<dbReference type="EMBL" id="MLJW01007467">
    <property type="protein sequence ID" value="OIQ65271.1"/>
    <property type="molecule type" value="Genomic_DNA"/>
</dbReference>
<proteinExistence type="predicted"/>
<comment type="caution">
    <text evidence="1">The sequence shown here is derived from an EMBL/GenBank/DDBJ whole genome shotgun (WGS) entry which is preliminary data.</text>
</comment>
<reference evidence="1" key="1">
    <citation type="submission" date="2016-10" db="EMBL/GenBank/DDBJ databases">
        <title>Sequence of Gallionella enrichment culture.</title>
        <authorList>
            <person name="Poehlein A."/>
            <person name="Muehling M."/>
            <person name="Daniel R."/>
        </authorList>
    </citation>
    <scope>NUCLEOTIDE SEQUENCE</scope>
</reference>
<dbReference type="AlphaFoldDB" id="A0A1J5PBU9"/>
<dbReference type="Gene3D" id="3.10.105.10">
    <property type="entry name" value="Dipeptide-binding Protein, Domain 3"/>
    <property type="match status" value="1"/>
</dbReference>
<protein>
    <submittedName>
        <fullName evidence="1">Heme-binding protein A</fullName>
    </submittedName>
</protein>
<organism evidence="1">
    <name type="scientific">mine drainage metagenome</name>
    <dbReference type="NCBI Taxonomy" id="410659"/>
    <lineage>
        <taxon>unclassified sequences</taxon>
        <taxon>metagenomes</taxon>
        <taxon>ecological metagenomes</taxon>
    </lineage>
</organism>
<name>A0A1J5PBU9_9ZZZZ</name>
<gene>
    <name evidence="1" type="primary">hbpA_11</name>
    <name evidence="1" type="ORF">GALL_531730</name>
</gene>
<dbReference type="SUPFAM" id="SSF53850">
    <property type="entry name" value="Periplasmic binding protein-like II"/>
    <property type="match status" value="1"/>
</dbReference>